<evidence type="ECO:0000313" key="3">
    <source>
        <dbReference type="Proteomes" id="UP001152747"/>
    </source>
</evidence>
<accession>A0A9P1MX92</accession>
<dbReference type="Proteomes" id="UP001152747">
    <property type="component" value="Unassembled WGS sequence"/>
</dbReference>
<dbReference type="AlphaFoldDB" id="A0A9P1MX92"/>
<feature type="chain" id="PRO_5040367300" evidence="1">
    <location>
        <begin position="17"/>
        <end position="224"/>
    </location>
</feature>
<evidence type="ECO:0000313" key="2">
    <source>
        <dbReference type="EMBL" id="CAI5442268.1"/>
    </source>
</evidence>
<proteinExistence type="predicted"/>
<keyword evidence="3" id="KW-1185">Reference proteome</keyword>
<gene>
    <name evidence="2" type="ORF">CAMP_LOCUS4905</name>
</gene>
<keyword evidence="1" id="KW-0732">Signal</keyword>
<organism evidence="2 3">
    <name type="scientific">Caenorhabditis angaria</name>
    <dbReference type="NCBI Taxonomy" id="860376"/>
    <lineage>
        <taxon>Eukaryota</taxon>
        <taxon>Metazoa</taxon>
        <taxon>Ecdysozoa</taxon>
        <taxon>Nematoda</taxon>
        <taxon>Chromadorea</taxon>
        <taxon>Rhabditida</taxon>
        <taxon>Rhabditina</taxon>
        <taxon>Rhabditomorpha</taxon>
        <taxon>Rhabditoidea</taxon>
        <taxon>Rhabditidae</taxon>
        <taxon>Peloderinae</taxon>
        <taxon>Caenorhabditis</taxon>
    </lineage>
</organism>
<name>A0A9P1MX92_9PELO</name>
<dbReference type="EMBL" id="CANHGI010000002">
    <property type="protein sequence ID" value="CAI5442268.1"/>
    <property type="molecule type" value="Genomic_DNA"/>
</dbReference>
<sequence length="224" mass="25177">MIVIIVFVSVPYLLLSYEFHCWNTFFQEEEPVGNGTLLYINKELKAQQIVDIQEAVIHVLINLKKMPIPLTVHDMPSFASCAWSKNELEQQRGLPALAPIPVPPTQPLGYSQYMYGYSCDSPTPRPFFIPTPGELMYSSFGTAQSNQYMVPQNEVEVVDQSHSALSSYLTNYVPSPITTNAPMDFGDDVSKTTHVQNNIDSDEIMHGSEQKIIETSLKFDPPNI</sequence>
<feature type="signal peptide" evidence="1">
    <location>
        <begin position="1"/>
        <end position="16"/>
    </location>
</feature>
<protein>
    <submittedName>
        <fullName evidence="2">Uncharacterized protein</fullName>
    </submittedName>
</protein>
<evidence type="ECO:0000256" key="1">
    <source>
        <dbReference type="SAM" id="SignalP"/>
    </source>
</evidence>
<reference evidence="2" key="1">
    <citation type="submission" date="2022-11" db="EMBL/GenBank/DDBJ databases">
        <authorList>
            <person name="Kikuchi T."/>
        </authorList>
    </citation>
    <scope>NUCLEOTIDE SEQUENCE</scope>
    <source>
        <strain evidence="2">PS1010</strain>
    </source>
</reference>
<comment type="caution">
    <text evidence="2">The sequence shown here is derived from an EMBL/GenBank/DDBJ whole genome shotgun (WGS) entry which is preliminary data.</text>
</comment>